<comment type="similarity">
    <text evidence="2">Belongs to the methyl-accepting chemotaxis (MCP) protein family.</text>
</comment>
<dbReference type="EMBL" id="CP140152">
    <property type="protein sequence ID" value="WQH06611.1"/>
    <property type="molecule type" value="Genomic_DNA"/>
</dbReference>
<dbReference type="PANTHER" id="PTHR43531">
    <property type="entry name" value="PROTEIN ICFG"/>
    <property type="match status" value="1"/>
</dbReference>
<accession>A0ABZ0Y5D0</accession>
<keyword evidence="1" id="KW-0488">Methylation</keyword>
<dbReference type="SUPFAM" id="SSF58104">
    <property type="entry name" value="Methyl-accepting chemotaxis protein (MCP) signaling domain"/>
    <property type="match status" value="1"/>
</dbReference>
<evidence type="ECO:0000313" key="4">
    <source>
        <dbReference type="Proteomes" id="UP001326110"/>
    </source>
</evidence>
<dbReference type="InterPro" id="IPR051310">
    <property type="entry name" value="MCP_chemotaxis"/>
</dbReference>
<proteinExistence type="inferred from homology"/>
<organism evidence="3 4">
    <name type="scientific">Duganella zoogloeoides</name>
    <dbReference type="NCBI Taxonomy" id="75659"/>
    <lineage>
        <taxon>Bacteria</taxon>
        <taxon>Pseudomonadati</taxon>
        <taxon>Pseudomonadota</taxon>
        <taxon>Betaproteobacteria</taxon>
        <taxon>Burkholderiales</taxon>
        <taxon>Oxalobacteraceae</taxon>
        <taxon>Telluria group</taxon>
        <taxon>Duganella</taxon>
    </lineage>
</organism>
<keyword evidence="4" id="KW-1185">Reference proteome</keyword>
<protein>
    <submittedName>
        <fullName evidence="3">Methyl-accepting chemotaxis sensory transducer</fullName>
    </submittedName>
</protein>
<dbReference type="Proteomes" id="UP001326110">
    <property type="component" value="Chromosome"/>
</dbReference>
<sequence>MDRADATAALTTAIVNQISGASREQSSGIVEVGIAVTQMDENTQQNAALVEQAAAAAQSLQQQASALAEVVAGFKLPQGRQALLLLGQSVP</sequence>
<evidence type="ECO:0000256" key="2">
    <source>
        <dbReference type="ARBA" id="ARBA00029447"/>
    </source>
</evidence>
<gene>
    <name evidence="3" type="ORF">SR858_09900</name>
</gene>
<dbReference type="Gene3D" id="1.10.287.950">
    <property type="entry name" value="Methyl-accepting chemotaxis protein"/>
    <property type="match status" value="1"/>
</dbReference>
<evidence type="ECO:0000313" key="3">
    <source>
        <dbReference type="EMBL" id="WQH06611.1"/>
    </source>
</evidence>
<reference evidence="3 4" key="1">
    <citation type="submission" date="2023-11" db="EMBL/GenBank/DDBJ databases">
        <title>MicrobeMod: A computational toolkit for identifying prokaryotic methylation and restriction-modification with nanopore sequencing.</title>
        <authorList>
            <person name="Crits-Christoph A."/>
            <person name="Kang S.C."/>
            <person name="Lee H."/>
            <person name="Ostrov N."/>
        </authorList>
    </citation>
    <scope>NUCLEOTIDE SEQUENCE [LARGE SCALE GENOMIC DNA]</scope>
    <source>
        <strain evidence="3 4">ATCC 25935</strain>
    </source>
</reference>
<evidence type="ECO:0000256" key="1">
    <source>
        <dbReference type="ARBA" id="ARBA00022481"/>
    </source>
</evidence>
<dbReference type="PANTHER" id="PTHR43531:SF14">
    <property type="entry name" value="METHYL-ACCEPTING CHEMOTAXIS PROTEIN I-RELATED"/>
    <property type="match status" value="1"/>
</dbReference>
<name>A0ABZ0Y5D0_9BURK</name>